<organism evidence="2 3">
    <name type="scientific">Clavelina lepadiformis</name>
    <name type="common">Light-bulb sea squirt</name>
    <name type="synonym">Ascidia lepadiformis</name>
    <dbReference type="NCBI Taxonomy" id="159417"/>
    <lineage>
        <taxon>Eukaryota</taxon>
        <taxon>Metazoa</taxon>
        <taxon>Chordata</taxon>
        <taxon>Tunicata</taxon>
        <taxon>Ascidiacea</taxon>
        <taxon>Aplousobranchia</taxon>
        <taxon>Clavelinidae</taxon>
        <taxon>Clavelina</taxon>
    </lineage>
</organism>
<name>A0ABP0GCU9_CLALP</name>
<feature type="transmembrane region" description="Helical" evidence="1">
    <location>
        <begin position="30"/>
        <end position="55"/>
    </location>
</feature>
<keyword evidence="1" id="KW-1133">Transmembrane helix</keyword>
<comment type="caution">
    <text evidence="2">The sequence shown here is derived from an EMBL/GenBank/DDBJ whole genome shotgun (WGS) entry which is preliminary data.</text>
</comment>
<evidence type="ECO:0000313" key="3">
    <source>
        <dbReference type="Proteomes" id="UP001642483"/>
    </source>
</evidence>
<dbReference type="EMBL" id="CAWYQH010000108">
    <property type="protein sequence ID" value="CAK8689617.1"/>
    <property type="molecule type" value="Genomic_DNA"/>
</dbReference>
<protein>
    <recommendedName>
        <fullName evidence="4">ATP synthase F0 subunit 8</fullName>
    </recommendedName>
</protein>
<evidence type="ECO:0000313" key="2">
    <source>
        <dbReference type="EMBL" id="CAK8689617.1"/>
    </source>
</evidence>
<accession>A0ABP0GCU9</accession>
<evidence type="ECO:0000256" key="1">
    <source>
        <dbReference type="SAM" id="Phobius"/>
    </source>
</evidence>
<sequence length="109" mass="12454">MKSFDAKFWFFFYKNSVQSTGTMNLASDGAIWAGASASGVLFLVLISLLFLLRIFRRFFDEKKKKLTINATFFHDLERNAILENPKINSTKLIPNPFLATGKPDTCYVF</sequence>
<dbReference type="Proteomes" id="UP001642483">
    <property type="component" value="Unassembled WGS sequence"/>
</dbReference>
<evidence type="ECO:0008006" key="4">
    <source>
        <dbReference type="Google" id="ProtNLM"/>
    </source>
</evidence>
<keyword evidence="1" id="KW-0472">Membrane</keyword>
<proteinExistence type="predicted"/>
<keyword evidence="1" id="KW-0812">Transmembrane</keyword>
<keyword evidence="3" id="KW-1185">Reference proteome</keyword>
<gene>
    <name evidence="2" type="ORF">CVLEPA_LOCUS21593</name>
</gene>
<reference evidence="2 3" key="1">
    <citation type="submission" date="2024-02" db="EMBL/GenBank/DDBJ databases">
        <authorList>
            <person name="Daric V."/>
            <person name="Darras S."/>
        </authorList>
    </citation>
    <scope>NUCLEOTIDE SEQUENCE [LARGE SCALE GENOMIC DNA]</scope>
</reference>